<accession>A0ABR3GS97</accession>
<comment type="function">
    <text evidence="6">Ubiquitin-like protein involved in cytoplasm to vacuole transport (Cvt), autophagy vesicles formation, mitophagy, and nucleophagy.</text>
</comment>
<dbReference type="PANTHER" id="PTHR13385">
    <property type="entry name" value="AUTOPHAGY PROTEIN 12"/>
    <property type="match status" value="1"/>
</dbReference>
<keyword evidence="4 6" id="KW-0833">Ubl conjugation pathway</keyword>
<evidence type="ECO:0000256" key="6">
    <source>
        <dbReference type="RuleBase" id="RU361201"/>
    </source>
</evidence>
<evidence type="ECO:0000256" key="1">
    <source>
        <dbReference type="ARBA" id="ARBA00007778"/>
    </source>
</evidence>
<dbReference type="EMBL" id="JBBBZM010000018">
    <property type="protein sequence ID" value="KAL0638775.1"/>
    <property type="molecule type" value="Genomic_DNA"/>
</dbReference>
<protein>
    <recommendedName>
        <fullName evidence="2 6">Ubiquitin-like protein ATG12</fullName>
    </recommendedName>
</protein>
<evidence type="ECO:0000256" key="3">
    <source>
        <dbReference type="ARBA" id="ARBA00022499"/>
    </source>
</evidence>
<evidence type="ECO:0000313" key="7">
    <source>
        <dbReference type="EMBL" id="KAL0638775.1"/>
    </source>
</evidence>
<comment type="similarity">
    <text evidence="1 6">Belongs to the ATG12 family.</text>
</comment>
<reference evidence="7 8" key="1">
    <citation type="submission" date="2024-02" db="EMBL/GenBank/DDBJ databases">
        <title>Discinaceae phylogenomics.</title>
        <authorList>
            <person name="Dirks A.C."/>
            <person name="James T.Y."/>
        </authorList>
    </citation>
    <scope>NUCLEOTIDE SEQUENCE [LARGE SCALE GENOMIC DNA]</scope>
    <source>
        <strain evidence="7 8">ACD0624</strain>
    </source>
</reference>
<name>A0ABR3GS97_9PEZI</name>
<keyword evidence="6" id="KW-0813">Transport</keyword>
<dbReference type="InterPro" id="IPR029071">
    <property type="entry name" value="Ubiquitin-like_domsf"/>
</dbReference>
<evidence type="ECO:0000256" key="2">
    <source>
        <dbReference type="ARBA" id="ARBA00015875"/>
    </source>
</evidence>
<keyword evidence="3 6" id="KW-1017">Isopeptide bond</keyword>
<organism evidence="7 8">
    <name type="scientific">Discina gigas</name>
    <dbReference type="NCBI Taxonomy" id="1032678"/>
    <lineage>
        <taxon>Eukaryota</taxon>
        <taxon>Fungi</taxon>
        <taxon>Dikarya</taxon>
        <taxon>Ascomycota</taxon>
        <taxon>Pezizomycotina</taxon>
        <taxon>Pezizomycetes</taxon>
        <taxon>Pezizales</taxon>
        <taxon>Discinaceae</taxon>
        <taxon>Discina</taxon>
    </lineage>
</organism>
<keyword evidence="6" id="KW-0653">Protein transport</keyword>
<keyword evidence="6" id="KW-0472">Membrane</keyword>
<keyword evidence="5 6" id="KW-0072">Autophagy</keyword>
<evidence type="ECO:0000313" key="8">
    <source>
        <dbReference type="Proteomes" id="UP001447188"/>
    </source>
</evidence>
<dbReference type="CDD" id="cd01612">
    <property type="entry name" value="Ubl_ATG12"/>
    <property type="match status" value="1"/>
</dbReference>
<dbReference type="PANTHER" id="PTHR13385:SF0">
    <property type="entry name" value="UBIQUITIN-LIKE PROTEIN ATG12"/>
    <property type="match status" value="1"/>
</dbReference>
<comment type="subcellular location">
    <subcellularLocation>
        <location evidence="6">Preautophagosomal structure membrane</location>
        <topology evidence="6">Peripheral membrane protein</topology>
    </subcellularLocation>
</comment>
<dbReference type="InterPro" id="IPR007242">
    <property type="entry name" value="Atg12"/>
</dbReference>
<comment type="caution">
    <text evidence="7">The sequence shown here is derived from an EMBL/GenBank/DDBJ whole genome shotgun (WGS) entry which is preliminary data.</text>
</comment>
<keyword evidence="8" id="KW-1185">Reference proteome</keyword>
<comment type="subunit">
    <text evidence="6">Forms a conjugate with ATG5.</text>
</comment>
<sequence>MASPSSGPEDLPAPPEELARDLPVALSASVVLTALPHDGLLALDKASNPKPARVSIRFKAIGSAPILNKDVYKIKTNQRFENVVKFLRDNLGIAASESIFTYINSTFAPALDENVGNLYNSFKVDDQLVVWYCRTAAFG</sequence>
<dbReference type="Gene3D" id="3.10.20.90">
    <property type="entry name" value="Phosphatidylinositol 3-kinase Catalytic Subunit, Chain A, domain 1"/>
    <property type="match status" value="1"/>
</dbReference>
<dbReference type="Proteomes" id="UP001447188">
    <property type="component" value="Unassembled WGS sequence"/>
</dbReference>
<dbReference type="SUPFAM" id="SSF54236">
    <property type="entry name" value="Ubiquitin-like"/>
    <property type="match status" value="1"/>
</dbReference>
<dbReference type="Pfam" id="PF04110">
    <property type="entry name" value="APG12"/>
    <property type="match status" value="1"/>
</dbReference>
<proteinExistence type="inferred from homology"/>
<evidence type="ECO:0000256" key="4">
    <source>
        <dbReference type="ARBA" id="ARBA00022786"/>
    </source>
</evidence>
<gene>
    <name evidence="7" type="primary">atg12</name>
    <name evidence="7" type="ORF">Q9L58_002201</name>
</gene>
<evidence type="ECO:0000256" key="5">
    <source>
        <dbReference type="ARBA" id="ARBA00023006"/>
    </source>
</evidence>